<protein>
    <submittedName>
        <fullName evidence="2">Uncharacterized protein</fullName>
    </submittedName>
</protein>
<reference evidence="2" key="1">
    <citation type="journal article" date="2014" name="Int. J. Syst. Evol. Microbiol.">
        <title>Complete genome sequence of Corynebacterium casei LMG S-19264T (=DSM 44701T), isolated from a smear-ripened cheese.</title>
        <authorList>
            <consortium name="US DOE Joint Genome Institute (JGI-PGF)"/>
            <person name="Walter F."/>
            <person name="Albersmeier A."/>
            <person name="Kalinowski J."/>
            <person name="Ruckert C."/>
        </authorList>
    </citation>
    <scope>NUCLEOTIDE SEQUENCE</scope>
    <source>
        <strain evidence="2">CGMCC 1.16548</strain>
    </source>
</reference>
<organism evidence="2 3">
    <name type="scientific">Pseudolysinimonas yzui</name>
    <dbReference type="NCBI Taxonomy" id="2708254"/>
    <lineage>
        <taxon>Bacteria</taxon>
        <taxon>Bacillati</taxon>
        <taxon>Actinomycetota</taxon>
        <taxon>Actinomycetes</taxon>
        <taxon>Micrococcales</taxon>
        <taxon>Microbacteriaceae</taxon>
        <taxon>Pseudolysinimonas</taxon>
    </lineage>
</organism>
<accession>A0A8J3LZW4</accession>
<comment type="caution">
    <text evidence="2">The sequence shown here is derived from an EMBL/GenBank/DDBJ whole genome shotgun (WGS) entry which is preliminary data.</text>
</comment>
<dbReference type="Proteomes" id="UP000617531">
    <property type="component" value="Unassembled WGS sequence"/>
</dbReference>
<dbReference type="EMBL" id="BNAI01000002">
    <property type="protein sequence ID" value="GHF14685.1"/>
    <property type="molecule type" value="Genomic_DNA"/>
</dbReference>
<evidence type="ECO:0000256" key="1">
    <source>
        <dbReference type="SAM" id="MobiDB-lite"/>
    </source>
</evidence>
<dbReference type="RefSeq" id="WP_191282801.1">
    <property type="nucleotide sequence ID" value="NZ_BNAI01000002.1"/>
</dbReference>
<reference evidence="2" key="2">
    <citation type="submission" date="2020-09" db="EMBL/GenBank/DDBJ databases">
        <authorList>
            <person name="Sun Q."/>
            <person name="Zhou Y."/>
        </authorList>
    </citation>
    <scope>NUCLEOTIDE SEQUENCE</scope>
    <source>
        <strain evidence="2">CGMCC 1.16548</strain>
    </source>
</reference>
<gene>
    <name evidence="2" type="ORF">GCM10011600_14540</name>
</gene>
<keyword evidence="3" id="KW-1185">Reference proteome</keyword>
<evidence type="ECO:0000313" key="2">
    <source>
        <dbReference type="EMBL" id="GHF14685.1"/>
    </source>
</evidence>
<sequence length="288" mass="30553">MTRAFTAAAVVVPGAESVFIAQRELFAEQGAAFVGLLEVARLCEPRLPLLVEVVTRTVLPIASAGAERRSGFTVSADAWEFGGTIRVSELVLVGDSIDGLSRGENLLVRMLHGLAHVYNHWAGVKDTSNRERYHNARFARTASLLGLDVTRGDSLTGFVVTGISPVTATEYGPIIRALDQALVLTTPTGTDDPLAAAFDEMRTARVVTPKTSRYVFASCSCLGDRGAPRTIRIAVGSWQADSIHCSLCGTPFRAPGGESLTTPGQNPADGGLERLPAVGRVEARRGPP</sequence>
<feature type="region of interest" description="Disordered" evidence="1">
    <location>
        <begin position="256"/>
        <end position="288"/>
    </location>
</feature>
<proteinExistence type="predicted"/>
<name>A0A8J3LZW4_9MICO</name>
<dbReference type="AlphaFoldDB" id="A0A8J3LZW4"/>
<evidence type="ECO:0000313" key="3">
    <source>
        <dbReference type="Proteomes" id="UP000617531"/>
    </source>
</evidence>